<dbReference type="PANTHER" id="PTHR33946:SF4">
    <property type="entry name" value="COAGULATION FACTOR XI"/>
    <property type="match status" value="1"/>
</dbReference>
<dbReference type="EMBL" id="JAGDFL010000096">
    <property type="protein sequence ID" value="KAG7397930.1"/>
    <property type="molecule type" value="Genomic_DNA"/>
</dbReference>
<evidence type="ECO:0000256" key="2">
    <source>
        <dbReference type="ARBA" id="ARBA00023157"/>
    </source>
</evidence>
<dbReference type="InterPro" id="IPR003609">
    <property type="entry name" value="Pan_app"/>
</dbReference>
<accession>A0A8T1X2I7</accession>
<dbReference type="AlphaFoldDB" id="A0A8T1X2I7"/>
<dbReference type="GO" id="GO:0005576">
    <property type="term" value="C:extracellular region"/>
    <property type="evidence" value="ECO:0007669"/>
    <property type="project" value="InterPro"/>
</dbReference>
<dbReference type="PANTHER" id="PTHR33946">
    <property type="match status" value="1"/>
</dbReference>
<evidence type="ECO:0000256" key="3">
    <source>
        <dbReference type="SAM" id="SignalP"/>
    </source>
</evidence>
<dbReference type="InterPro" id="IPR000177">
    <property type="entry name" value="Apple"/>
</dbReference>
<name>A0A8T1X2I7_9STRA</name>
<protein>
    <recommendedName>
        <fullName evidence="4">Apple domain-containing protein</fullName>
    </recommendedName>
</protein>
<keyword evidence="2" id="KW-1015">Disulfide bond</keyword>
<dbReference type="GO" id="GO:0006508">
    <property type="term" value="P:proteolysis"/>
    <property type="evidence" value="ECO:0007669"/>
    <property type="project" value="InterPro"/>
</dbReference>
<sequence>MAKAVILAAVSAFLTVVAGDACNNSVGVSCGDSTTAYCCQDNLYCMPWNLGYYQCVALPAQCARQFTNYDFYGGDIKTIYGLQPGDCCATCLATEGCLAYTFNNEYSGTTACFLKAGMGSPRVTPGLISAVIDSYTSDQDKTPKLRRFLAETNDTDSQPDPIKYMIETLAQEK</sequence>
<evidence type="ECO:0000313" key="6">
    <source>
        <dbReference type="Proteomes" id="UP000693981"/>
    </source>
</evidence>
<dbReference type="SMART" id="SM00223">
    <property type="entry name" value="APPLE"/>
    <property type="match status" value="1"/>
</dbReference>
<proteinExistence type="predicted"/>
<evidence type="ECO:0000313" key="5">
    <source>
        <dbReference type="EMBL" id="KAG7397930.1"/>
    </source>
</evidence>
<dbReference type="Proteomes" id="UP000693981">
    <property type="component" value="Unassembled WGS sequence"/>
</dbReference>
<feature type="signal peptide" evidence="3">
    <location>
        <begin position="1"/>
        <end position="19"/>
    </location>
</feature>
<dbReference type="Pfam" id="PF14295">
    <property type="entry name" value="PAN_4"/>
    <property type="match status" value="1"/>
</dbReference>
<dbReference type="OrthoDB" id="157566at2759"/>
<evidence type="ECO:0000259" key="4">
    <source>
        <dbReference type="PROSITE" id="PS50948"/>
    </source>
</evidence>
<feature type="domain" description="Apple" evidence="4">
    <location>
        <begin position="62"/>
        <end position="139"/>
    </location>
</feature>
<organism evidence="5 6">
    <name type="scientific">Phytophthora boehmeriae</name>
    <dbReference type="NCBI Taxonomy" id="109152"/>
    <lineage>
        <taxon>Eukaryota</taxon>
        <taxon>Sar</taxon>
        <taxon>Stramenopiles</taxon>
        <taxon>Oomycota</taxon>
        <taxon>Peronosporomycetes</taxon>
        <taxon>Peronosporales</taxon>
        <taxon>Peronosporaceae</taxon>
        <taxon>Phytophthora</taxon>
    </lineage>
</organism>
<gene>
    <name evidence="5" type="ORF">PHYBOEH_011997</name>
</gene>
<feature type="chain" id="PRO_5035888653" description="Apple domain-containing protein" evidence="3">
    <location>
        <begin position="20"/>
        <end position="173"/>
    </location>
</feature>
<keyword evidence="6" id="KW-1185">Reference proteome</keyword>
<reference evidence="5" key="1">
    <citation type="submission" date="2021-02" db="EMBL/GenBank/DDBJ databases">
        <authorList>
            <person name="Palmer J.M."/>
        </authorList>
    </citation>
    <scope>NUCLEOTIDE SEQUENCE</scope>
    <source>
        <strain evidence="5">SCRP23</strain>
    </source>
</reference>
<comment type="caution">
    <text evidence="5">The sequence shown here is derived from an EMBL/GenBank/DDBJ whole genome shotgun (WGS) entry which is preliminary data.</text>
</comment>
<keyword evidence="1" id="KW-0677">Repeat</keyword>
<dbReference type="CDD" id="cd01100">
    <property type="entry name" value="APPLE_Factor_XI_like"/>
    <property type="match status" value="1"/>
</dbReference>
<keyword evidence="3" id="KW-0732">Signal</keyword>
<dbReference type="PROSITE" id="PS50948">
    <property type="entry name" value="PAN"/>
    <property type="match status" value="1"/>
</dbReference>
<evidence type="ECO:0000256" key="1">
    <source>
        <dbReference type="ARBA" id="ARBA00022737"/>
    </source>
</evidence>